<reference evidence="2 3" key="1">
    <citation type="submission" date="2018-11" db="EMBL/GenBank/DDBJ databases">
        <title>The genome draft of YIM 96095.</title>
        <authorList>
            <person name="Tang S.-K."/>
            <person name="Chunyu W.-X."/>
            <person name="Feng Y.-Z."/>
        </authorList>
    </citation>
    <scope>NUCLEOTIDE SEQUENCE [LARGE SCALE GENOMIC DNA]</scope>
    <source>
        <strain evidence="2 3">YIM 96095</strain>
    </source>
</reference>
<dbReference type="OrthoDB" id="9846568at2"/>
<accession>A0A3N0EHR6</accession>
<evidence type="ECO:0000313" key="3">
    <source>
        <dbReference type="Proteomes" id="UP000269198"/>
    </source>
</evidence>
<proteinExistence type="predicted"/>
<dbReference type="EMBL" id="RJMB01000001">
    <property type="protein sequence ID" value="RNL87430.1"/>
    <property type="molecule type" value="Genomic_DNA"/>
</dbReference>
<sequence>MATITLGTDHFAYTGRLAPVLPITGFIERFLAAEPRAQDAECLARVMLSCARRTRGHFALLRDEDTIHALLTHPDPATARTYHSRLATEYGPLLTEYTTEWGTDPDDPDGEDPTTYATFPRHQCTAVIARYDSRGSLLRR</sequence>
<organism evidence="2 3">
    <name type="scientific">Halostreptopolyspora alba</name>
    <dbReference type="NCBI Taxonomy" id="2487137"/>
    <lineage>
        <taxon>Bacteria</taxon>
        <taxon>Bacillati</taxon>
        <taxon>Actinomycetota</taxon>
        <taxon>Actinomycetes</taxon>
        <taxon>Streptosporangiales</taxon>
        <taxon>Nocardiopsidaceae</taxon>
        <taxon>Halostreptopolyspora</taxon>
    </lineage>
</organism>
<evidence type="ECO:0000256" key="1">
    <source>
        <dbReference type="SAM" id="MobiDB-lite"/>
    </source>
</evidence>
<dbReference type="Proteomes" id="UP000269198">
    <property type="component" value="Unassembled WGS sequence"/>
</dbReference>
<gene>
    <name evidence="2" type="ORF">EFW17_01025</name>
</gene>
<dbReference type="AlphaFoldDB" id="A0A3N0EHR6"/>
<comment type="caution">
    <text evidence="2">The sequence shown here is derived from an EMBL/GenBank/DDBJ whole genome shotgun (WGS) entry which is preliminary data.</text>
</comment>
<evidence type="ECO:0000313" key="2">
    <source>
        <dbReference type="EMBL" id="RNL87430.1"/>
    </source>
</evidence>
<feature type="compositionally biased region" description="Acidic residues" evidence="1">
    <location>
        <begin position="103"/>
        <end position="112"/>
    </location>
</feature>
<keyword evidence="3" id="KW-1185">Reference proteome</keyword>
<dbReference type="RefSeq" id="WP_123199295.1">
    <property type="nucleotide sequence ID" value="NZ_RJMB01000001.1"/>
</dbReference>
<name>A0A3N0EHR6_9ACTN</name>
<protein>
    <submittedName>
        <fullName evidence="2">Uncharacterized protein</fullName>
    </submittedName>
</protein>
<feature type="region of interest" description="Disordered" evidence="1">
    <location>
        <begin position="97"/>
        <end position="117"/>
    </location>
</feature>